<dbReference type="PANTHER" id="PTHR44942">
    <property type="entry name" value="METHYLTRANSF_11 DOMAIN-CONTAINING PROTEIN"/>
    <property type="match status" value="1"/>
</dbReference>
<dbReference type="CDD" id="cd02440">
    <property type="entry name" value="AdoMet_MTases"/>
    <property type="match status" value="1"/>
</dbReference>
<dbReference type="RefSeq" id="WP_230576509.1">
    <property type="nucleotide sequence ID" value="NZ_CAKJTI010000031.1"/>
</dbReference>
<comment type="caution">
    <text evidence="5">The sequence shown here is derived from an EMBL/GenBank/DDBJ whole genome shotgun (WGS) entry which is preliminary data.</text>
</comment>
<dbReference type="EC" id="2.1.1.-" evidence="5"/>
<evidence type="ECO:0000256" key="3">
    <source>
        <dbReference type="ARBA" id="ARBA00022679"/>
    </source>
</evidence>
<protein>
    <submittedName>
        <fullName evidence="5">Methyltransferase YcgJ</fullName>
        <ecNumber evidence="5">2.1.1.-</ecNumber>
    </submittedName>
</protein>
<evidence type="ECO:0000313" key="5">
    <source>
        <dbReference type="EMBL" id="CAG9614564.1"/>
    </source>
</evidence>
<proteinExistence type="inferred from homology"/>
<evidence type="ECO:0000259" key="4">
    <source>
        <dbReference type="Pfam" id="PF08241"/>
    </source>
</evidence>
<feature type="domain" description="Methyltransferase type 11" evidence="4">
    <location>
        <begin position="46"/>
        <end position="141"/>
    </location>
</feature>
<dbReference type="InterPro" id="IPR029063">
    <property type="entry name" value="SAM-dependent_MTases_sf"/>
</dbReference>
<sequence>MNNEELVVNQFGPNAAKYVTSQIHAKGKDLQFLIENVRNNKNDRLLDIATGGGHVANALASLFQDVVAFDLTENMLEKAEQFIRSNGHTNVSFVQGNAEKLPFSNESFDTITCRVAAHHFSNVDQFVTEVHRTLEKDGLFLLIDNVAPEIEEYDAFYNFLEKKRDPSHHRAYKKTEWISLLERNGLQVQSYTTFDKKFMFEWWCDMMNVPKNERAELTQYMINAPKDIQEWFHITIEKNKIQSFYTEMTLFIAKKSSTLKR</sequence>
<reference evidence="5 6" key="1">
    <citation type="submission" date="2021-10" db="EMBL/GenBank/DDBJ databases">
        <authorList>
            <person name="Criscuolo A."/>
        </authorList>
    </citation>
    <scope>NUCLEOTIDE SEQUENCE [LARGE SCALE GENOMIC DNA]</scope>
    <source>
        <strain evidence="6">CIP 111899</strain>
    </source>
</reference>
<comment type="similarity">
    <text evidence="1">Belongs to the methyltransferase superfamily.</text>
</comment>
<dbReference type="GO" id="GO:0008168">
    <property type="term" value="F:methyltransferase activity"/>
    <property type="evidence" value="ECO:0007669"/>
    <property type="project" value="UniProtKB-KW"/>
</dbReference>
<dbReference type="GO" id="GO:0032259">
    <property type="term" value="P:methylation"/>
    <property type="evidence" value="ECO:0007669"/>
    <property type="project" value="UniProtKB-KW"/>
</dbReference>
<name>A0ABN8A099_9BACI</name>
<keyword evidence="3 5" id="KW-0808">Transferase</keyword>
<dbReference type="EMBL" id="CAKJTI010000031">
    <property type="protein sequence ID" value="CAG9614564.1"/>
    <property type="molecule type" value="Genomic_DNA"/>
</dbReference>
<organism evidence="5 6">
    <name type="scientific">Bacillus rhizoplanae</name>
    <dbReference type="NCBI Taxonomy" id="2880966"/>
    <lineage>
        <taxon>Bacteria</taxon>
        <taxon>Bacillati</taxon>
        <taxon>Bacillota</taxon>
        <taxon>Bacilli</taxon>
        <taxon>Bacillales</taxon>
        <taxon>Bacillaceae</taxon>
        <taxon>Bacillus</taxon>
    </lineage>
</organism>
<dbReference type="Pfam" id="PF08241">
    <property type="entry name" value="Methyltransf_11"/>
    <property type="match status" value="1"/>
</dbReference>
<dbReference type="Gene3D" id="3.40.50.150">
    <property type="entry name" value="Vaccinia Virus protein VP39"/>
    <property type="match status" value="1"/>
</dbReference>
<evidence type="ECO:0000256" key="1">
    <source>
        <dbReference type="ARBA" id="ARBA00008361"/>
    </source>
</evidence>
<dbReference type="Proteomes" id="UP000789423">
    <property type="component" value="Unassembled WGS sequence"/>
</dbReference>
<dbReference type="InterPro" id="IPR051052">
    <property type="entry name" value="Diverse_substrate_MTase"/>
</dbReference>
<evidence type="ECO:0000313" key="6">
    <source>
        <dbReference type="Proteomes" id="UP000789423"/>
    </source>
</evidence>
<dbReference type="SUPFAM" id="SSF53335">
    <property type="entry name" value="S-adenosyl-L-methionine-dependent methyltransferases"/>
    <property type="match status" value="1"/>
</dbReference>
<keyword evidence="6" id="KW-1185">Reference proteome</keyword>
<gene>
    <name evidence="5" type="primary">ycgJ</name>
    <name evidence="5" type="ORF">BACCIP111899_03797</name>
</gene>
<evidence type="ECO:0000256" key="2">
    <source>
        <dbReference type="ARBA" id="ARBA00022603"/>
    </source>
</evidence>
<dbReference type="InterPro" id="IPR013216">
    <property type="entry name" value="Methyltransf_11"/>
</dbReference>
<accession>A0ABN8A099</accession>
<keyword evidence="2 5" id="KW-0489">Methyltransferase</keyword>
<dbReference type="PANTHER" id="PTHR44942:SF4">
    <property type="entry name" value="METHYLTRANSFERASE TYPE 11 DOMAIN-CONTAINING PROTEIN"/>
    <property type="match status" value="1"/>
</dbReference>